<accession>A0A2P2PE22</accession>
<proteinExistence type="predicted"/>
<protein>
    <submittedName>
        <fullName evidence="1">Uncharacterized protein</fullName>
    </submittedName>
</protein>
<evidence type="ECO:0000313" key="1">
    <source>
        <dbReference type="EMBL" id="MBX52987.1"/>
    </source>
</evidence>
<organism evidence="1">
    <name type="scientific">Rhizophora mucronata</name>
    <name type="common">Asiatic mangrove</name>
    <dbReference type="NCBI Taxonomy" id="61149"/>
    <lineage>
        <taxon>Eukaryota</taxon>
        <taxon>Viridiplantae</taxon>
        <taxon>Streptophyta</taxon>
        <taxon>Embryophyta</taxon>
        <taxon>Tracheophyta</taxon>
        <taxon>Spermatophyta</taxon>
        <taxon>Magnoliopsida</taxon>
        <taxon>eudicotyledons</taxon>
        <taxon>Gunneridae</taxon>
        <taxon>Pentapetalae</taxon>
        <taxon>rosids</taxon>
        <taxon>fabids</taxon>
        <taxon>Malpighiales</taxon>
        <taxon>Rhizophoraceae</taxon>
        <taxon>Rhizophora</taxon>
    </lineage>
</organism>
<name>A0A2P2PE22_RHIMU</name>
<dbReference type="AlphaFoldDB" id="A0A2P2PE22"/>
<dbReference type="EMBL" id="GGEC01072503">
    <property type="protein sequence ID" value="MBX52987.1"/>
    <property type="molecule type" value="Transcribed_RNA"/>
</dbReference>
<sequence>MLRNRYRNHHREMMDD</sequence>
<reference evidence="1" key="1">
    <citation type="submission" date="2018-02" db="EMBL/GenBank/DDBJ databases">
        <title>Rhizophora mucronata_Transcriptome.</title>
        <authorList>
            <person name="Meera S.P."/>
            <person name="Sreeshan A."/>
            <person name="Augustine A."/>
        </authorList>
    </citation>
    <scope>NUCLEOTIDE SEQUENCE</scope>
    <source>
        <tissue evidence="1">Leaf</tissue>
    </source>
</reference>